<keyword evidence="11" id="KW-1185">Reference proteome</keyword>
<dbReference type="EMBL" id="JBHUOQ010000001">
    <property type="protein sequence ID" value="MFD2830170.1"/>
    <property type="molecule type" value="Genomic_DNA"/>
</dbReference>
<dbReference type="HAMAP" id="MF_00456">
    <property type="entry name" value="ProB"/>
    <property type="match status" value="1"/>
</dbReference>
<keyword evidence="3 8" id="KW-0641">Proline biosynthesis</keyword>
<feature type="binding site" evidence="8">
    <location>
        <position position="55"/>
    </location>
    <ligand>
        <name>substrate</name>
    </ligand>
</feature>
<comment type="pathway">
    <text evidence="8">Amino-acid biosynthesis; L-proline biosynthesis; L-glutamate 5-semialdehyde from L-glutamate: step 1/2.</text>
</comment>
<feature type="domain" description="Aspartate/glutamate/uridylate kinase" evidence="9">
    <location>
        <begin position="11"/>
        <end position="243"/>
    </location>
</feature>
<sequence>MNRESLKDCSRVVIKIGTNSIMKSPTKVDYHKIDRLAFVCSTLQQEGKEVILVSSGAVGVGASALKMNKYPSSIAEQQALASVGQSALMNLYSRFFQHYGQYVGQILMTRDIIDYPNAYHNCKTAINSLLNKKIIPIINENDAVSVDELGHCTKFGENDTLSAVVTELIDADILIIMSDVDGLYTANPQTDDSASLIPFVSEINEEILSMAGGTGSIFSTGGMETKLKAAEYVMALGKSMVITSALNPSIVFSILGGEECGTLFKKLEKQHQ</sequence>
<dbReference type="PANTHER" id="PTHR43654">
    <property type="entry name" value="GLUTAMATE 5-KINASE"/>
    <property type="match status" value="1"/>
</dbReference>
<dbReference type="NCBIfam" id="TIGR01027">
    <property type="entry name" value="proB"/>
    <property type="match status" value="1"/>
</dbReference>
<dbReference type="EC" id="2.7.2.11" evidence="8"/>
<evidence type="ECO:0000256" key="7">
    <source>
        <dbReference type="ARBA" id="ARBA00022840"/>
    </source>
</evidence>
<dbReference type="Gene3D" id="3.40.1160.10">
    <property type="entry name" value="Acetylglutamate kinase-like"/>
    <property type="match status" value="1"/>
</dbReference>
<evidence type="ECO:0000256" key="3">
    <source>
        <dbReference type="ARBA" id="ARBA00022650"/>
    </source>
</evidence>
<keyword evidence="7 8" id="KW-0067">ATP-binding</keyword>
<keyword evidence="5 8" id="KW-0547">Nucleotide-binding</keyword>
<evidence type="ECO:0000256" key="8">
    <source>
        <dbReference type="HAMAP-Rule" id="MF_00456"/>
    </source>
</evidence>
<reference evidence="11" key="1">
    <citation type="journal article" date="2019" name="Int. J. Syst. Evol. Microbiol.">
        <title>The Global Catalogue of Microorganisms (GCM) 10K type strain sequencing project: providing services to taxonomists for standard genome sequencing and annotation.</title>
        <authorList>
            <consortium name="The Broad Institute Genomics Platform"/>
            <consortium name="The Broad Institute Genome Sequencing Center for Infectious Disease"/>
            <person name="Wu L."/>
            <person name="Ma J."/>
        </authorList>
    </citation>
    <scope>NUCLEOTIDE SEQUENCE [LARGE SCALE GENOMIC DNA]</scope>
    <source>
        <strain evidence="11">KCTC 33575</strain>
    </source>
</reference>
<dbReference type="Pfam" id="PF00696">
    <property type="entry name" value="AA_kinase"/>
    <property type="match status" value="1"/>
</dbReference>
<evidence type="ECO:0000256" key="4">
    <source>
        <dbReference type="ARBA" id="ARBA00022679"/>
    </source>
</evidence>
<gene>
    <name evidence="8 10" type="primary">proB</name>
    <name evidence="10" type="ORF">ACFSX4_06765</name>
</gene>
<dbReference type="PANTHER" id="PTHR43654:SF1">
    <property type="entry name" value="ISOPENTENYL PHOSPHATE KINASE"/>
    <property type="match status" value="1"/>
</dbReference>
<evidence type="ECO:0000313" key="10">
    <source>
        <dbReference type="EMBL" id="MFD2830170.1"/>
    </source>
</evidence>
<feature type="binding site" evidence="8">
    <location>
        <position position="158"/>
    </location>
    <ligand>
        <name>substrate</name>
    </ligand>
</feature>
<organism evidence="10 11">
    <name type="scientific">Corticicoccus populi</name>
    <dbReference type="NCBI Taxonomy" id="1812821"/>
    <lineage>
        <taxon>Bacteria</taxon>
        <taxon>Bacillati</taxon>
        <taxon>Bacillota</taxon>
        <taxon>Bacilli</taxon>
        <taxon>Bacillales</taxon>
        <taxon>Staphylococcaceae</taxon>
        <taxon>Corticicoccus</taxon>
    </lineage>
</organism>
<comment type="catalytic activity">
    <reaction evidence="8">
        <text>L-glutamate + ATP = L-glutamyl 5-phosphate + ADP</text>
        <dbReference type="Rhea" id="RHEA:14877"/>
        <dbReference type="ChEBI" id="CHEBI:29985"/>
        <dbReference type="ChEBI" id="CHEBI:30616"/>
        <dbReference type="ChEBI" id="CHEBI:58274"/>
        <dbReference type="ChEBI" id="CHEBI:456216"/>
        <dbReference type="EC" id="2.7.2.11"/>
    </reaction>
</comment>
<dbReference type="InterPro" id="IPR041739">
    <property type="entry name" value="G5K_ProB"/>
</dbReference>
<name>A0ABW5WWB1_9STAP</name>
<feature type="binding site" evidence="8">
    <location>
        <position position="15"/>
    </location>
    <ligand>
        <name>ATP</name>
        <dbReference type="ChEBI" id="CHEBI:30616"/>
    </ligand>
</feature>
<dbReference type="InterPro" id="IPR001057">
    <property type="entry name" value="Glu/AcGlu_kinase"/>
</dbReference>
<evidence type="ECO:0000256" key="6">
    <source>
        <dbReference type="ARBA" id="ARBA00022777"/>
    </source>
</evidence>
<proteinExistence type="inferred from homology"/>
<dbReference type="SUPFAM" id="SSF53633">
    <property type="entry name" value="Carbamate kinase-like"/>
    <property type="match status" value="1"/>
</dbReference>
<comment type="subcellular location">
    <subcellularLocation>
        <location evidence="8">Cytoplasm</location>
    </subcellularLocation>
</comment>
<comment type="similarity">
    <text evidence="8">Belongs to the glutamate 5-kinase family.</text>
</comment>
<keyword evidence="6 8" id="KW-0418">Kinase</keyword>
<comment type="function">
    <text evidence="8">Catalyzes the transfer of a phosphate group to glutamate to form L-glutamate 5-phosphate.</text>
</comment>
<evidence type="ECO:0000256" key="2">
    <source>
        <dbReference type="ARBA" id="ARBA00022605"/>
    </source>
</evidence>
<dbReference type="CDD" id="cd04242">
    <property type="entry name" value="AAK_G5K_ProB"/>
    <property type="match status" value="1"/>
</dbReference>
<dbReference type="PRINTS" id="PR00474">
    <property type="entry name" value="GLU5KINASE"/>
</dbReference>
<dbReference type="InterPro" id="IPR011529">
    <property type="entry name" value="Glu_5kinase"/>
</dbReference>
<feature type="binding site" evidence="8">
    <location>
        <position position="142"/>
    </location>
    <ligand>
        <name>substrate</name>
    </ligand>
</feature>
<dbReference type="GO" id="GO:0004349">
    <property type="term" value="F:glutamate 5-kinase activity"/>
    <property type="evidence" value="ECO:0007669"/>
    <property type="project" value="UniProtKB-EC"/>
</dbReference>
<dbReference type="InterPro" id="IPR036393">
    <property type="entry name" value="AceGlu_kinase-like_sf"/>
</dbReference>
<dbReference type="PIRSF" id="PIRSF000729">
    <property type="entry name" value="GK"/>
    <property type="match status" value="1"/>
</dbReference>
<protein>
    <recommendedName>
        <fullName evidence="8">Glutamate 5-kinase</fullName>
        <ecNumber evidence="8">2.7.2.11</ecNumber>
    </recommendedName>
    <alternativeName>
        <fullName evidence="8">Gamma-glutamyl kinase</fullName>
        <shortName evidence="8">GK</shortName>
    </alternativeName>
</protein>
<evidence type="ECO:0000313" key="11">
    <source>
        <dbReference type="Proteomes" id="UP001597519"/>
    </source>
</evidence>
<dbReference type="RefSeq" id="WP_377772842.1">
    <property type="nucleotide sequence ID" value="NZ_JBHUOQ010000001.1"/>
</dbReference>
<dbReference type="PROSITE" id="PS00902">
    <property type="entry name" value="GLUTAMATE_5_KINASE"/>
    <property type="match status" value="1"/>
</dbReference>
<keyword evidence="4 8" id="KW-0808">Transferase</keyword>
<accession>A0ABW5WWB1</accession>
<dbReference type="InterPro" id="IPR019797">
    <property type="entry name" value="Glutamate_5-kinase_CS"/>
</dbReference>
<dbReference type="InterPro" id="IPR001048">
    <property type="entry name" value="Asp/Glu/Uridylate_kinase"/>
</dbReference>
<comment type="caution">
    <text evidence="10">The sequence shown here is derived from an EMBL/GenBank/DDBJ whole genome shotgun (WGS) entry which is preliminary data.</text>
</comment>
<evidence type="ECO:0000256" key="5">
    <source>
        <dbReference type="ARBA" id="ARBA00022741"/>
    </source>
</evidence>
<keyword evidence="2 8" id="KW-0028">Amino-acid biosynthesis</keyword>
<keyword evidence="1 8" id="KW-0963">Cytoplasm</keyword>
<evidence type="ECO:0000259" key="9">
    <source>
        <dbReference type="Pfam" id="PF00696"/>
    </source>
</evidence>
<dbReference type="Proteomes" id="UP001597519">
    <property type="component" value="Unassembled WGS sequence"/>
</dbReference>
<feature type="binding site" evidence="8">
    <location>
        <begin position="220"/>
        <end position="226"/>
    </location>
    <ligand>
        <name>ATP</name>
        <dbReference type="ChEBI" id="CHEBI:30616"/>
    </ligand>
</feature>
<dbReference type="InterPro" id="IPR005715">
    <property type="entry name" value="Glu_5kinase/COase_Synthase"/>
</dbReference>
<evidence type="ECO:0000256" key="1">
    <source>
        <dbReference type="ARBA" id="ARBA00022490"/>
    </source>
</evidence>
<feature type="binding site" evidence="8">
    <location>
        <begin position="178"/>
        <end position="179"/>
    </location>
    <ligand>
        <name>ATP</name>
        <dbReference type="ChEBI" id="CHEBI:30616"/>
    </ligand>
</feature>